<organism evidence="1 2">
    <name type="scientific">Labilithrix luteola</name>
    <dbReference type="NCBI Taxonomy" id="1391654"/>
    <lineage>
        <taxon>Bacteria</taxon>
        <taxon>Pseudomonadati</taxon>
        <taxon>Myxococcota</taxon>
        <taxon>Polyangia</taxon>
        <taxon>Polyangiales</taxon>
        <taxon>Labilitrichaceae</taxon>
        <taxon>Labilithrix</taxon>
    </lineage>
</organism>
<gene>
    <name evidence="1" type="ORF">AKJ09_10870</name>
</gene>
<dbReference type="KEGG" id="llu:AKJ09_10870"/>
<reference evidence="1 2" key="1">
    <citation type="submission" date="2015-08" db="EMBL/GenBank/DDBJ databases">
        <authorList>
            <person name="Babu N.S."/>
            <person name="Beckwith C.J."/>
            <person name="Beseler K.G."/>
            <person name="Brison A."/>
            <person name="Carone J.V."/>
            <person name="Caskin T.P."/>
            <person name="Diamond M."/>
            <person name="Durham M.E."/>
            <person name="Foxe J.M."/>
            <person name="Go M."/>
            <person name="Henderson B.A."/>
            <person name="Jones I.B."/>
            <person name="McGettigan J.A."/>
            <person name="Micheletti S.J."/>
            <person name="Nasrallah M.E."/>
            <person name="Ortiz D."/>
            <person name="Piller C.R."/>
            <person name="Privatt S.R."/>
            <person name="Schneider S.L."/>
            <person name="Sharp S."/>
            <person name="Smith T.C."/>
            <person name="Stanton J.D."/>
            <person name="Ullery H.E."/>
            <person name="Wilson R.J."/>
            <person name="Serrano M.G."/>
            <person name="Buck G."/>
            <person name="Lee V."/>
            <person name="Wang Y."/>
            <person name="Carvalho R."/>
            <person name="Voegtly L."/>
            <person name="Shi R."/>
            <person name="Duckworth R."/>
            <person name="Johnson A."/>
            <person name="Loviza R."/>
            <person name="Walstead R."/>
            <person name="Shah Z."/>
            <person name="Kiflezghi M."/>
            <person name="Wade K."/>
            <person name="Ball S.L."/>
            <person name="Bradley K.W."/>
            <person name="Asai D.J."/>
            <person name="Bowman C.A."/>
            <person name="Russell D.A."/>
            <person name="Pope W.H."/>
            <person name="Jacobs-Sera D."/>
            <person name="Hendrix R.W."/>
            <person name="Hatfull G.F."/>
        </authorList>
    </citation>
    <scope>NUCLEOTIDE SEQUENCE [LARGE SCALE GENOMIC DNA]</scope>
    <source>
        <strain evidence="1 2">DSM 27648</strain>
    </source>
</reference>
<dbReference type="EMBL" id="CP012333">
    <property type="protein sequence ID" value="AKV04207.1"/>
    <property type="molecule type" value="Genomic_DNA"/>
</dbReference>
<dbReference type="STRING" id="1391654.AKJ09_10870"/>
<keyword evidence="2" id="KW-1185">Reference proteome</keyword>
<protein>
    <submittedName>
        <fullName evidence="1">Uncharacterized protein</fullName>
    </submittedName>
</protein>
<sequence>MPYREKVLACARGGTFKYFLPRDEVMPAWRRLEATFGLIVVTAATHTMQIESKALILRATHLGNPITVFRKRACRAEDVDVFHGVIGFSEDDEEKAGGK</sequence>
<proteinExistence type="predicted"/>
<dbReference type="AlphaFoldDB" id="A0A0K1QEY5"/>
<accession>A0A0K1QEY5</accession>
<evidence type="ECO:0000313" key="1">
    <source>
        <dbReference type="EMBL" id="AKV04207.1"/>
    </source>
</evidence>
<evidence type="ECO:0000313" key="2">
    <source>
        <dbReference type="Proteomes" id="UP000064967"/>
    </source>
</evidence>
<name>A0A0K1QEY5_9BACT</name>
<dbReference type="Proteomes" id="UP000064967">
    <property type="component" value="Chromosome"/>
</dbReference>